<sequence>MVSFKERVRGVVLSTALGDAMGAPVEKLSYEEIKKMYKRVESLRTKWYKQDYPADLNLGRQRGNGTVTDDTLMTVALINVYQTEKRHLDAYDMGNEFVKEIAFRKTYIPEFGREAMIIDRLFYPEKYIFMRHVLANCEPREAGIGNMVNCGAAMYIAPIGVVNAGNPKAAYDEAILFAMGHQNSYGLEAAGVLAACVAKAFEEDVTVDDIVETALLYAKDGTKEAIRDLTEAARTLRAEKAEMDTVIATFQKVIEKYSPMKDDVHRKFEKVGVPSNHYTPSRLFSIEELPMALAFMVLNDGDYYGSILDGINSGRDTDSIGVMAGVILGAMYGDSVIRREDVELLEETNKMNLVQVADQFSETARLIIKEDLQLNEKRRMYFERNTGE</sequence>
<comment type="caution">
    <text evidence="1">The sequence shown here is derived from an EMBL/GenBank/DDBJ whole genome shotgun (WGS) entry which is preliminary data.</text>
</comment>
<proteinExistence type="predicted"/>
<evidence type="ECO:0000313" key="1">
    <source>
        <dbReference type="EMBL" id="GAA0316649.1"/>
    </source>
</evidence>
<dbReference type="Pfam" id="PF03747">
    <property type="entry name" value="ADP_ribosyl_GH"/>
    <property type="match status" value="1"/>
</dbReference>
<protein>
    <submittedName>
        <fullName evidence="1">ADP-ribosylglycohydrolase family protein</fullName>
    </submittedName>
</protein>
<dbReference type="Gene3D" id="1.10.4080.10">
    <property type="entry name" value="ADP-ribosylation/Crystallin J1"/>
    <property type="match status" value="1"/>
</dbReference>
<dbReference type="InterPro" id="IPR005502">
    <property type="entry name" value="Ribosyl_crysJ1"/>
</dbReference>
<dbReference type="Proteomes" id="UP001500782">
    <property type="component" value="Unassembled WGS sequence"/>
</dbReference>
<dbReference type="PANTHER" id="PTHR16222:SF12">
    <property type="entry name" value="ADP-RIBOSYLGLYCOHYDROLASE-RELATED"/>
    <property type="match status" value="1"/>
</dbReference>
<evidence type="ECO:0000313" key="2">
    <source>
        <dbReference type="Proteomes" id="UP001500782"/>
    </source>
</evidence>
<dbReference type="SUPFAM" id="SSF101478">
    <property type="entry name" value="ADP-ribosylglycohydrolase"/>
    <property type="match status" value="1"/>
</dbReference>
<accession>A0ABP3FH23</accession>
<dbReference type="RefSeq" id="WP_343795887.1">
    <property type="nucleotide sequence ID" value="NZ_BAAADJ010000004.1"/>
</dbReference>
<dbReference type="EMBL" id="BAAADJ010000004">
    <property type="protein sequence ID" value="GAA0316649.1"/>
    <property type="molecule type" value="Genomic_DNA"/>
</dbReference>
<reference evidence="2" key="1">
    <citation type="journal article" date="2019" name="Int. J. Syst. Evol. Microbiol.">
        <title>The Global Catalogue of Microorganisms (GCM) 10K type strain sequencing project: providing services to taxonomists for standard genome sequencing and annotation.</title>
        <authorList>
            <consortium name="The Broad Institute Genomics Platform"/>
            <consortium name="The Broad Institute Genome Sequencing Center for Infectious Disease"/>
            <person name="Wu L."/>
            <person name="Ma J."/>
        </authorList>
    </citation>
    <scope>NUCLEOTIDE SEQUENCE [LARGE SCALE GENOMIC DNA]</scope>
    <source>
        <strain evidence="2">JCM 9731</strain>
    </source>
</reference>
<name>A0ABP3FH23_9BACI</name>
<dbReference type="InterPro" id="IPR036705">
    <property type="entry name" value="Ribosyl_crysJ1_sf"/>
</dbReference>
<keyword evidence="2" id="KW-1185">Reference proteome</keyword>
<gene>
    <name evidence="1" type="ORF">GCM10008967_04060</name>
</gene>
<dbReference type="PANTHER" id="PTHR16222">
    <property type="entry name" value="ADP-RIBOSYLGLYCOHYDROLASE"/>
    <property type="match status" value="1"/>
</dbReference>
<dbReference type="InterPro" id="IPR050792">
    <property type="entry name" value="ADP-ribosylglycohydrolase"/>
</dbReference>
<organism evidence="1 2">
    <name type="scientific">Bacillus carboniphilus</name>
    <dbReference type="NCBI Taxonomy" id="86663"/>
    <lineage>
        <taxon>Bacteria</taxon>
        <taxon>Bacillati</taxon>
        <taxon>Bacillota</taxon>
        <taxon>Bacilli</taxon>
        <taxon>Bacillales</taxon>
        <taxon>Bacillaceae</taxon>
        <taxon>Bacillus</taxon>
    </lineage>
</organism>